<accession>A0A7Y9TMB8</accession>
<keyword evidence="1" id="KW-0479">Metal-binding</keyword>
<name>A0A7Y9TMB8_9BACT</name>
<keyword evidence="2" id="KW-0464">Manganese</keyword>
<dbReference type="SUPFAM" id="SSF51658">
    <property type="entry name" value="Xylose isomerase-like"/>
    <property type="match status" value="1"/>
</dbReference>
<dbReference type="EMBL" id="JACCCW010000002">
    <property type="protein sequence ID" value="NYF80967.1"/>
    <property type="molecule type" value="Genomic_DNA"/>
</dbReference>
<dbReference type="PANTHER" id="PTHR30268:SF0">
    <property type="entry name" value="L-RHAMNOSE ISOMERASE"/>
    <property type="match status" value="1"/>
</dbReference>
<dbReference type="EC" id="5.3.1.14" evidence="5"/>
<evidence type="ECO:0000313" key="6">
    <source>
        <dbReference type="Proteomes" id="UP000589520"/>
    </source>
</evidence>
<evidence type="ECO:0000256" key="2">
    <source>
        <dbReference type="ARBA" id="ARBA00023211"/>
    </source>
</evidence>
<dbReference type="Proteomes" id="UP000589520">
    <property type="component" value="Unassembled WGS sequence"/>
</dbReference>
<comment type="caution">
    <text evidence="5">The sequence shown here is derived from an EMBL/GenBank/DDBJ whole genome shotgun (WGS) entry which is preliminary data.</text>
</comment>
<proteinExistence type="predicted"/>
<dbReference type="GO" id="GO:0019301">
    <property type="term" value="P:rhamnose catabolic process"/>
    <property type="evidence" value="ECO:0007669"/>
    <property type="project" value="TreeGrafter"/>
</dbReference>
<dbReference type="GO" id="GO:0019324">
    <property type="term" value="P:L-lyxose metabolic process"/>
    <property type="evidence" value="ECO:0007669"/>
    <property type="project" value="TreeGrafter"/>
</dbReference>
<evidence type="ECO:0000313" key="5">
    <source>
        <dbReference type="EMBL" id="NYF80967.1"/>
    </source>
</evidence>
<reference evidence="5 6" key="1">
    <citation type="submission" date="2020-07" db="EMBL/GenBank/DDBJ databases">
        <title>Genomic Encyclopedia of Type Strains, Phase IV (KMG-V): Genome sequencing to study the core and pangenomes of soil and plant-associated prokaryotes.</title>
        <authorList>
            <person name="Whitman W."/>
        </authorList>
    </citation>
    <scope>NUCLEOTIDE SEQUENCE [LARGE SCALE GENOMIC DNA]</scope>
    <source>
        <strain evidence="5 6">X4EP2</strain>
    </source>
</reference>
<gene>
    <name evidence="5" type="ORF">HDF17_003287</name>
</gene>
<sequence>MRNLEAASMTANGVGELARVTERVWKALDEFRIEVPSWGFSNTGTRFGKFVQASAATNIEEKFADAAQVNVLTGASPTVALHVLWDLPGGLKDVPAIQALEAKYGVKSGSINPNLFQDQEYKYGSIANPSAEIRGKALKHLLDSVEIGRELGSKDVSMWIADGSNYPGTQSMRRRIDWMSEVLGATHAALGPDQRMLVEYKPFEPAFYHTDIADWGMALELARRAGPKAKVLVDTGHHYQGTNIEQIVAWLLHLGELGGFHFNDRKYADDDLTLGSIDPYQVFRIFHEIVSASEDERAHVAFMIDQSHNLKGKMEAMVQTVVSAQELYAKAALIDQSRLAELQQSCRLVEAEECFRSAFWQDVRPIVREWRQARGLAVDPLAALRESGYVEWAAKERGSRNAGSVSSYA</sequence>
<organism evidence="5 6">
    <name type="scientific">Granulicella arctica</name>
    <dbReference type="NCBI Taxonomy" id="940613"/>
    <lineage>
        <taxon>Bacteria</taxon>
        <taxon>Pseudomonadati</taxon>
        <taxon>Acidobacteriota</taxon>
        <taxon>Terriglobia</taxon>
        <taxon>Terriglobales</taxon>
        <taxon>Acidobacteriaceae</taxon>
        <taxon>Granulicella</taxon>
    </lineage>
</organism>
<dbReference type="PANTHER" id="PTHR30268">
    <property type="entry name" value="L-RHAMNOSE ISOMERASE"/>
    <property type="match status" value="1"/>
</dbReference>
<dbReference type="Pfam" id="PF01261">
    <property type="entry name" value="AP_endonuc_2"/>
    <property type="match status" value="1"/>
</dbReference>
<feature type="domain" description="Xylose isomerase-like TIM barrel" evidence="4">
    <location>
        <begin position="95"/>
        <end position="285"/>
    </location>
</feature>
<evidence type="ECO:0000256" key="1">
    <source>
        <dbReference type="ARBA" id="ARBA00022723"/>
    </source>
</evidence>
<dbReference type="InterPro" id="IPR036237">
    <property type="entry name" value="Xyl_isomerase-like_sf"/>
</dbReference>
<evidence type="ECO:0000256" key="3">
    <source>
        <dbReference type="ARBA" id="ARBA00023235"/>
    </source>
</evidence>
<dbReference type="EC" id="5.3.1.-" evidence="5"/>
<dbReference type="InterPro" id="IPR013022">
    <property type="entry name" value="Xyl_isomerase-like_TIM-brl"/>
</dbReference>
<dbReference type="AlphaFoldDB" id="A0A7Y9TMB8"/>
<dbReference type="GO" id="GO:0008740">
    <property type="term" value="F:L-rhamnose isomerase activity"/>
    <property type="evidence" value="ECO:0007669"/>
    <property type="project" value="UniProtKB-EC"/>
</dbReference>
<keyword evidence="6" id="KW-1185">Reference proteome</keyword>
<evidence type="ECO:0000259" key="4">
    <source>
        <dbReference type="Pfam" id="PF01261"/>
    </source>
</evidence>
<dbReference type="InterPro" id="IPR050337">
    <property type="entry name" value="L-rhamnose_isomerase"/>
</dbReference>
<protein>
    <submittedName>
        <fullName evidence="5">L-rhamnose isomerase/sugar isomerase</fullName>
        <ecNumber evidence="5">5.3.1.-</ecNumber>
        <ecNumber evidence="5">5.3.1.14</ecNumber>
    </submittedName>
</protein>
<dbReference type="Gene3D" id="3.20.20.150">
    <property type="entry name" value="Divalent-metal-dependent TIM barrel enzymes"/>
    <property type="match status" value="1"/>
</dbReference>
<dbReference type="GO" id="GO:0046872">
    <property type="term" value="F:metal ion binding"/>
    <property type="evidence" value="ECO:0007669"/>
    <property type="project" value="UniProtKB-KW"/>
</dbReference>
<keyword evidence="3 5" id="KW-0413">Isomerase</keyword>